<dbReference type="EMBL" id="CAJMWX010001216">
    <property type="protein sequence ID" value="CAE6475132.1"/>
    <property type="molecule type" value="Genomic_DNA"/>
</dbReference>
<dbReference type="InterPro" id="IPR036404">
    <property type="entry name" value="Jacalin-like_lectin_dom_sf"/>
</dbReference>
<feature type="domain" description="Jacalin-type lectin" evidence="1">
    <location>
        <begin position="385"/>
        <end position="538"/>
    </location>
</feature>
<dbReference type="Proteomes" id="UP000663888">
    <property type="component" value="Unassembled WGS sequence"/>
</dbReference>
<dbReference type="Pfam" id="PF01419">
    <property type="entry name" value="Jacalin"/>
    <property type="match status" value="2"/>
</dbReference>
<proteinExistence type="predicted"/>
<accession>A0A8H3CA69</accession>
<dbReference type="Pfam" id="PF22693">
    <property type="entry name" value="MACPF_1"/>
    <property type="match status" value="1"/>
</dbReference>
<protein>
    <recommendedName>
        <fullName evidence="1">Jacalin-type lectin domain-containing protein</fullName>
    </recommendedName>
</protein>
<organism evidence="2 3">
    <name type="scientific">Rhizoctonia solani</name>
    <dbReference type="NCBI Taxonomy" id="456999"/>
    <lineage>
        <taxon>Eukaryota</taxon>
        <taxon>Fungi</taxon>
        <taxon>Dikarya</taxon>
        <taxon>Basidiomycota</taxon>
        <taxon>Agaricomycotina</taxon>
        <taxon>Agaricomycetes</taxon>
        <taxon>Cantharellales</taxon>
        <taxon>Ceratobasidiaceae</taxon>
        <taxon>Rhizoctonia</taxon>
    </lineage>
</organism>
<evidence type="ECO:0000313" key="2">
    <source>
        <dbReference type="EMBL" id="CAE6475132.1"/>
    </source>
</evidence>
<evidence type="ECO:0000259" key="1">
    <source>
        <dbReference type="PROSITE" id="PS51752"/>
    </source>
</evidence>
<reference evidence="2" key="1">
    <citation type="submission" date="2021-01" db="EMBL/GenBank/DDBJ databases">
        <authorList>
            <person name="Kaushik A."/>
        </authorList>
    </citation>
    <scope>NUCLEOTIDE SEQUENCE</scope>
    <source>
        <strain evidence="2">AG4-R118</strain>
    </source>
</reference>
<dbReference type="AlphaFoldDB" id="A0A8H3CA69"/>
<gene>
    <name evidence="2" type="ORF">RDB_LOCUS114981</name>
</gene>
<dbReference type="Gene3D" id="2.100.10.30">
    <property type="entry name" value="Jacalin-like lectin domain"/>
    <property type="match status" value="2"/>
</dbReference>
<evidence type="ECO:0000313" key="3">
    <source>
        <dbReference type="Proteomes" id="UP000663888"/>
    </source>
</evidence>
<comment type="caution">
    <text evidence="2">The sequence shown here is derived from an EMBL/GenBank/DDBJ whole genome shotgun (WGS) entry which is preliminary data.</text>
</comment>
<dbReference type="PANTHER" id="PTHR46506">
    <property type="entry name" value="OS05G0143600 PROTEIN"/>
    <property type="match status" value="1"/>
</dbReference>
<dbReference type="InterPro" id="IPR001229">
    <property type="entry name" value="Jacalin-like_lectin_dom"/>
</dbReference>
<dbReference type="PROSITE" id="PS51752">
    <property type="entry name" value="JACALIN_LECTIN"/>
    <property type="match status" value="1"/>
</dbReference>
<dbReference type="SUPFAM" id="SSF51101">
    <property type="entry name" value="Mannose-binding lectins"/>
    <property type="match status" value="2"/>
</dbReference>
<name>A0A8H3CA69_9AGAM</name>
<dbReference type="SMART" id="SM00915">
    <property type="entry name" value="Jacalin"/>
    <property type="match status" value="1"/>
</dbReference>
<dbReference type="InterPro" id="IPR054586">
    <property type="entry name" value="MACPF_1_fungal"/>
</dbReference>
<sequence>MDGPQLTTSQVASYKDGSTPLIEETNSIITEVVTTRNKRESNFVHHGWSGGAVATLSPWMSSRIHATNRHNPVGTWITRRTLAQRLTARVLAEDLVPAPEFKTAIEEALSHSTRFEKFQAVYCVLNRWGDVIPLEIELGISLSLTDTEANFAQFPAATSYNSLTNASKTKTANIIQKGAANSVGCEDGMWTTTDVPSSQWKLIRVTAVVPTLNLLSTDTRTRLSDLHDELLAYVPPLTIDIVHSECTIHDDMVNAAKTISQVGIRYGHHIVALSVTYLDGVTSGDGGDVGMAGTFTLTEGEHIAEIMTCASDEWLHAIQFITNKGRCSAIYGWFQGTPTVSRSEGGVLAGFSMRTKKHPQHGYMVTEANGIWRHDLIPRTPKESDVYSDYFGAKNQHGQGFNDRALIGNSSSIHITCVEVRAHGEIHSIEFTYTDTRNGKNRKFKAPRHGGSHGPYYRFDLGEGEHIVSVTGKYNDNWLTHLCFGTNLGRTSEVYGGGGGESFSARAPLGENGKSMRLQYVLGRCGLGLNGVMFAWTPDLP</sequence>